<evidence type="ECO:0000313" key="1">
    <source>
        <dbReference type="EMBL" id="KAJ3519361.1"/>
    </source>
</evidence>
<accession>A0ACC1RIL4</accession>
<comment type="caution">
    <text evidence="1">The sequence shown here is derived from an EMBL/GenBank/DDBJ whole genome shotgun (WGS) entry which is preliminary data.</text>
</comment>
<sequence>MRHRRRGSVTSPSRTIFSLGTRWMRSGTRRSWSPARWGLTWRFWRTGTRLRLARGGGVSLSGGQKARVALARAVYAPTKYVLLDDPLSAVDSHTARFLFEKLFCGPLLAHRTVILVTHHVELVLPGAYYVVRMLDGRIDTQGTVKELRSRGILDDITNDEAVEAHKEEQAAEVEEKANEPVEDADVDGGKPVEKAKKPRKLIEDEKRETGSVKWRIYKTYLKASSYWTWAILTFLIVLNQLLGVSEKLWIEVWGEAYAHSSDLNSTSVYLVQSYLAPEHEYPLGYSYPSAHVFSAPSSQSSPTTMDIEWPAAQDHPFFYIGIYALITLGGAFVNITGVITQYTGALRASRVLFEKLLSGVVRATMRWHDVTPQGRMLNRFSKDIETVDTSLSGSLQNVNSSLANFAASVITVVVVFPLFIFPATAIGYIYRKLAIGYLNTGRDLRRMESNTRSPIFANFGELLEGIVTVRAFSAEQRFLDNHAQKVDLTNKMWYTFWMTNRWLLLRFDALGALGVLITTLFALSGYVRAGLAGVCITSAMAFTMSVYWACRFWTALELDLNSVERVVEYLDLPQEPPAVIDSNRPPAYWPSSASSNRNALISVEDLVVKYAPELPAVLHNVSFNIKARERVGLLGRTGSGKSTLAMSILRFVDATSGRIVVDGIDISTIGLIDVCF</sequence>
<organism evidence="1 2">
    <name type="scientific">Phlebia brevispora</name>
    <dbReference type="NCBI Taxonomy" id="194682"/>
    <lineage>
        <taxon>Eukaryota</taxon>
        <taxon>Fungi</taxon>
        <taxon>Dikarya</taxon>
        <taxon>Basidiomycota</taxon>
        <taxon>Agaricomycotina</taxon>
        <taxon>Agaricomycetes</taxon>
        <taxon>Polyporales</taxon>
        <taxon>Meruliaceae</taxon>
        <taxon>Phlebia</taxon>
    </lineage>
</organism>
<name>A0ACC1RIL4_9APHY</name>
<proteinExistence type="predicted"/>
<keyword evidence="2" id="KW-1185">Reference proteome</keyword>
<evidence type="ECO:0000313" key="2">
    <source>
        <dbReference type="Proteomes" id="UP001148662"/>
    </source>
</evidence>
<gene>
    <name evidence="1" type="ORF">NM688_g9311</name>
</gene>
<protein>
    <submittedName>
        <fullName evidence="1">Uncharacterized protein</fullName>
    </submittedName>
</protein>
<dbReference type="EMBL" id="JANHOG010002851">
    <property type="protein sequence ID" value="KAJ3519361.1"/>
    <property type="molecule type" value="Genomic_DNA"/>
</dbReference>
<dbReference type="Proteomes" id="UP001148662">
    <property type="component" value="Unassembled WGS sequence"/>
</dbReference>
<reference evidence="1" key="1">
    <citation type="submission" date="2022-07" db="EMBL/GenBank/DDBJ databases">
        <title>Genome Sequence of Phlebia brevispora.</title>
        <authorList>
            <person name="Buettner E."/>
        </authorList>
    </citation>
    <scope>NUCLEOTIDE SEQUENCE</scope>
    <source>
        <strain evidence="1">MPL23</strain>
    </source>
</reference>